<dbReference type="EMBL" id="KV875100">
    <property type="protein sequence ID" value="OIW26283.1"/>
    <property type="molecule type" value="Genomic_DNA"/>
</dbReference>
<proteinExistence type="predicted"/>
<evidence type="ECO:0000256" key="1">
    <source>
        <dbReference type="SAM" id="SignalP"/>
    </source>
</evidence>
<evidence type="ECO:0000313" key="2">
    <source>
        <dbReference type="EMBL" id="OIW26283.1"/>
    </source>
</evidence>
<organism evidence="2 3">
    <name type="scientific">Coniochaeta ligniaria NRRL 30616</name>
    <dbReference type="NCBI Taxonomy" id="1408157"/>
    <lineage>
        <taxon>Eukaryota</taxon>
        <taxon>Fungi</taxon>
        <taxon>Dikarya</taxon>
        <taxon>Ascomycota</taxon>
        <taxon>Pezizomycotina</taxon>
        <taxon>Sordariomycetes</taxon>
        <taxon>Sordariomycetidae</taxon>
        <taxon>Coniochaetales</taxon>
        <taxon>Coniochaetaceae</taxon>
        <taxon>Coniochaeta</taxon>
    </lineage>
</organism>
<keyword evidence="1" id="KW-0732">Signal</keyword>
<reference evidence="2 3" key="1">
    <citation type="submission" date="2016-10" db="EMBL/GenBank/DDBJ databases">
        <title>Draft genome sequence of Coniochaeta ligniaria NRRL30616, a lignocellulolytic fungus for bioabatement of inhibitors in plant biomass hydrolysates.</title>
        <authorList>
            <consortium name="DOE Joint Genome Institute"/>
            <person name="Jimenez D.J."/>
            <person name="Hector R.E."/>
            <person name="Riley R."/>
            <person name="Sun H."/>
            <person name="Grigoriev I.V."/>
            <person name="Van Elsas J.D."/>
            <person name="Nichols N.N."/>
        </authorList>
    </citation>
    <scope>NUCLEOTIDE SEQUENCE [LARGE SCALE GENOMIC DNA]</scope>
    <source>
        <strain evidence="2 3">NRRL 30616</strain>
    </source>
</reference>
<dbReference type="InParanoid" id="A0A1J7IG71"/>
<evidence type="ECO:0000313" key="3">
    <source>
        <dbReference type="Proteomes" id="UP000182658"/>
    </source>
</evidence>
<dbReference type="SUPFAM" id="SSF49870">
    <property type="entry name" value="Osmotin, thaumatin-like protein"/>
    <property type="match status" value="1"/>
</dbReference>
<gene>
    <name evidence="2" type="ORF">CONLIGDRAFT_706427</name>
</gene>
<feature type="signal peptide" evidence="1">
    <location>
        <begin position="1"/>
        <end position="23"/>
    </location>
</feature>
<dbReference type="AlphaFoldDB" id="A0A1J7IG71"/>
<feature type="chain" id="PRO_5012272739" description="Osmotin, thaumatin-like protein" evidence="1">
    <location>
        <begin position="24"/>
        <end position="259"/>
    </location>
</feature>
<keyword evidence="3" id="KW-1185">Reference proteome</keyword>
<dbReference type="OrthoDB" id="430315at2759"/>
<evidence type="ECO:0008006" key="4">
    <source>
        <dbReference type="Google" id="ProtNLM"/>
    </source>
</evidence>
<name>A0A1J7IG71_9PEZI</name>
<protein>
    <recommendedName>
        <fullName evidence="4">Osmotin, thaumatin-like protein</fullName>
    </recommendedName>
</protein>
<accession>A0A1J7IG71</accession>
<dbReference type="Proteomes" id="UP000182658">
    <property type="component" value="Unassembled WGS sequence"/>
</dbReference>
<sequence>MPSLRSSVGAALLSLLLSSPALANPLPTPAVQAAQDIFNTGVEAVYTPTPAPFHIEAAAIANPPALMTITVINKHIAPVSTYHAHEAGGPTAVWGAAGAGTMAKGATASYALPTGWAGNIAVVEYGGPRNIVGDESLIEANFKKPDGYSVAVADVDVSYVNGFSVPIVCSCVGAGVVTGCNKNLWGLNSCANDNGKGSCKNPLRSDQTATAATPFFKPCQGGAYTYVNDHNANSFGVCQSGRITCCIGTACDRDPKQPN</sequence>
<dbReference type="InterPro" id="IPR037176">
    <property type="entry name" value="Osmotin/thaumatin-like_sf"/>
</dbReference>